<accession>A0A2V2YDD8</accession>
<reference evidence="7 8" key="1">
    <citation type="submission" date="2018-05" db="EMBL/GenBank/DDBJ databases">
        <title>Genomic Encyclopedia of Type Strains, Phase III (KMG-III): the genomes of soil and plant-associated and newly described type strains.</title>
        <authorList>
            <person name="Whitman W."/>
        </authorList>
    </citation>
    <scope>NUCLEOTIDE SEQUENCE [LARGE SCALE GENOMIC DNA]</scope>
    <source>
        <strain evidence="7 8">CECT 5696</strain>
    </source>
</reference>
<dbReference type="InterPro" id="IPR023213">
    <property type="entry name" value="CAT-like_dom_sf"/>
</dbReference>
<dbReference type="InterPro" id="IPR001242">
    <property type="entry name" value="Condensation_dom"/>
</dbReference>
<dbReference type="Gene3D" id="3.30.559.10">
    <property type="entry name" value="Chloramphenicol acetyltransferase-like domain"/>
    <property type="match status" value="1"/>
</dbReference>
<comment type="cofactor">
    <cofactor evidence="1">
        <name>pantetheine 4'-phosphate</name>
        <dbReference type="ChEBI" id="CHEBI:47942"/>
    </cofactor>
</comment>
<dbReference type="FunFam" id="3.30.300.30:FF:000010">
    <property type="entry name" value="Enterobactin synthetase component F"/>
    <property type="match status" value="1"/>
</dbReference>
<keyword evidence="5" id="KW-0436">Ligase</keyword>
<evidence type="ECO:0000256" key="4">
    <source>
        <dbReference type="ARBA" id="ARBA00022553"/>
    </source>
</evidence>
<dbReference type="Gene3D" id="3.30.300.30">
    <property type="match status" value="1"/>
</dbReference>
<name>A0A2V2YDD8_9BACL</name>
<dbReference type="PROSITE" id="PS50075">
    <property type="entry name" value="CARRIER"/>
    <property type="match status" value="1"/>
</dbReference>
<dbReference type="NCBIfam" id="TIGR01720">
    <property type="entry name" value="NRPS-para261"/>
    <property type="match status" value="1"/>
</dbReference>
<dbReference type="GO" id="GO:0044550">
    <property type="term" value="P:secondary metabolite biosynthetic process"/>
    <property type="evidence" value="ECO:0007669"/>
    <property type="project" value="UniProtKB-ARBA"/>
</dbReference>
<comment type="similarity">
    <text evidence="2">Belongs to the ATP-dependent AMP-binding enzyme family.</text>
</comment>
<gene>
    <name evidence="7" type="ORF">DFQ01_1531</name>
</gene>
<keyword evidence="3" id="KW-0596">Phosphopantetheine</keyword>
<keyword evidence="4" id="KW-0597">Phosphoprotein</keyword>
<evidence type="ECO:0000259" key="6">
    <source>
        <dbReference type="PROSITE" id="PS50075"/>
    </source>
</evidence>
<dbReference type="EMBL" id="QGTQ01000053">
    <property type="protein sequence ID" value="PWV88417.1"/>
    <property type="molecule type" value="Genomic_DNA"/>
</dbReference>
<dbReference type="Gene3D" id="3.30.559.30">
    <property type="entry name" value="Nonribosomal peptide synthetase, condensation domain"/>
    <property type="match status" value="1"/>
</dbReference>
<evidence type="ECO:0000256" key="2">
    <source>
        <dbReference type="ARBA" id="ARBA00006432"/>
    </source>
</evidence>
<keyword evidence="8" id="KW-1185">Reference proteome</keyword>
<dbReference type="InterPro" id="IPR025110">
    <property type="entry name" value="AMP-bd_C"/>
</dbReference>
<evidence type="ECO:0000313" key="8">
    <source>
        <dbReference type="Proteomes" id="UP000246635"/>
    </source>
</evidence>
<dbReference type="SUPFAM" id="SSF47336">
    <property type="entry name" value="ACP-like"/>
    <property type="match status" value="1"/>
</dbReference>
<dbReference type="PANTHER" id="PTHR45398">
    <property type="match status" value="1"/>
</dbReference>
<dbReference type="GO" id="GO:0008610">
    <property type="term" value="P:lipid biosynthetic process"/>
    <property type="evidence" value="ECO:0007669"/>
    <property type="project" value="UniProtKB-ARBA"/>
</dbReference>
<dbReference type="FunFam" id="1.10.1200.10:FF:000005">
    <property type="entry name" value="Nonribosomal peptide synthetase 1"/>
    <property type="match status" value="1"/>
</dbReference>
<dbReference type="Gene3D" id="1.10.1200.10">
    <property type="entry name" value="ACP-like"/>
    <property type="match status" value="1"/>
</dbReference>
<dbReference type="InterPro" id="IPR045851">
    <property type="entry name" value="AMP-bd_C_sf"/>
</dbReference>
<dbReference type="PANTHER" id="PTHR45398:SF1">
    <property type="entry name" value="ENZYME, PUTATIVE (JCVI)-RELATED"/>
    <property type="match status" value="1"/>
</dbReference>
<organism evidence="7 8">
    <name type="scientific">Paenibacillus cellulosilyticus</name>
    <dbReference type="NCBI Taxonomy" id="375489"/>
    <lineage>
        <taxon>Bacteria</taxon>
        <taxon>Bacillati</taxon>
        <taxon>Bacillota</taxon>
        <taxon>Bacilli</taxon>
        <taxon>Bacillales</taxon>
        <taxon>Paenibacillaceae</taxon>
        <taxon>Paenibacillus</taxon>
    </lineage>
</organism>
<dbReference type="Pfam" id="PF13193">
    <property type="entry name" value="AMP-binding_C"/>
    <property type="match status" value="1"/>
</dbReference>
<evidence type="ECO:0000256" key="5">
    <source>
        <dbReference type="ARBA" id="ARBA00022598"/>
    </source>
</evidence>
<evidence type="ECO:0000256" key="3">
    <source>
        <dbReference type="ARBA" id="ARBA00022450"/>
    </source>
</evidence>
<dbReference type="AlphaFoldDB" id="A0A2V2YDD8"/>
<proteinExistence type="inferred from homology"/>
<dbReference type="InterPro" id="IPR009081">
    <property type="entry name" value="PP-bd_ACP"/>
</dbReference>
<dbReference type="SUPFAM" id="SSF56801">
    <property type="entry name" value="Acetyl-CoA synthetase-like"/>
    <property type="match status" value="1"/>
</dbReference>
<dbReference type="PROSITE" id="PS00012">
    <property type="entry name" value="PHOSPHOPANTETHEINE"/>
    <property type="match status" value="1"/>
</dbReference>
<evidence type="ECO:0000313" key="7">
    <source>
        <dbReference type="EMBL" id="PWV88417.1"/>
    </source>
</evidence>
<dbReference type="InterPro" id="IPR010060">
    <property type="entry name" value="NRPS_synth"/>
</dbReference>
<dbReference type="SUPFAM" id="SSF52777">
    <property type="entry name" value="CoA-dependent acyltransferases"/>
    <property type="match status" value="2"/>
</dbReference>
<dbReference type="InterPro" id="IPR036736">
    <property type="entry name" value="ACP-like_sf"/>
</dbReference>
<dbReference type="InterPro" id="IPR006162">
    <property type="entry name" value="Ppantetheine_attach_site"/>
</dbReference>
<dbReference type="RefSeq" id="WP_245946951.1">
    <property type="nucleotide sequence ID" value="NZ_QGTQ01000053.1"/>
</dbReference>
<dbReference type="Pfam" id="PF00550">
    <property type="entry name" value="PP-binding"/>
    <property type="match status" value="1"/>
</dbReference>
<dbReference type="Pfam" id="PF00668">
    <property type="entry name" value="Condensation"/>
    <property type="match status" value="1"/>
</dbReference>
<comment type="caution">
    <text evidence="7">The sequence shown here is derived from an EMBL/GenBank/DDBJ whole genome shotgun (WGS) entry which is preliminary data.</text>
</comment>
<protein>
    <submittedName>
        <fullName evidence="7">Non-ribosomal peptide synthase protein (TIGR01720 family)</fullName>
    </submittedName>
</protein>
<dbReference type="GO" id="GO:0016874">
    <property type="term" value="F:ligase activity"/>
    <property type="evidence" value="ECO:0007669"/>
    <property type="project" value="UniProtKB-KW"/>
</dbReference>
<feature type="non-terminal residue" evidence="7">
    <location>
        <position position="1"/>
    </location>
</feature>
<sequence>SMEYLGRMDEQVKIRGYRIELGEIEQVLIQQAGIRDAAVIIRKDAAADPYICAYVMKTTEAEGLEPAEIKKALQRQLPDYMIPSHIIEVEKLPVTVNGKLDRRKLPEPVLSSGSEYTAPRNAEEATLAEIFEQILGMERIGIDDSFFELGGDSIKAIRVISRLREAGYGLSVKDLMKERSIRFIAGKLETDLEGRSSYSQEEVTGGVRLTPIQQQFFNWNLASPHHYNQAVMLDAVRRLNSSNLQDALTALCGHHDMLRAVYAEDGQQNILSSQESPSVELQVLDLSDKPSEQACAAMEAACNGMQAAMDLAAGPLLKAALFQTKDKDHLFLCAHHLIVDGVSWRILVEDLVTAYQQIANGEAVSLPLKTASFQQWAEALNEYAASAEIERELNYWKKISQETEQGRLQGATETGNIGTETAAVELDEQLTGQLLYQSGAAYHTEINDLLLTALARGVQLWTGQSQVAVDLEGHGREAIHKKIEIDRTVGWFTSIYPVNLTCTSEDLGDNIGTIKEMLRKVPNHGVGYGVIQCFSNTLPVREPADLCFNYLGEFVNEVKEATLLDISELSTGESTGNDNAPLNAITLNSSIVKKQLVLEVTYDAAKYSAAQIQQFTACYVSALTEIVKHCAAKESGSFTASDFGDLDLEMDEFNEIMNNYK</sequence>
<feature type="domain" description="Carrier" evidence="6">
    <location>
        <begin position="118"/>
        <end position="192"/>
    </location>
</feature>
<dbReference type="Proteomes" id="UP000246635">
    <property type="component" value="Unassembled WGS sequence"/>
</dbReference>
<evidence type="ECO:0000256" key="1">
    <source>
        <dbReference type="ARBA" id="ARBA00001957"/>
    </source>
</evidence>
<dbReference type="CDD" id="cd19534">
    <property type="entry name" value="E_NRPS"/>
    <property type="match status" value="1"/>
</dbReference>